<dbReference type="AlphaFoldDB" id="A0A0J6YK96"/>
<gene>
    <name evidence="10" type="ORF">CIRG_08737</name>
</gene>
<reference evidence="11" key="1">
    <citation type="journal article" date="2010" name="Genome Res.">
        <title>Population genomic sequencing of Coccidioides fungi reveals recent hybridization and transposon control.</title>
        <authorList>
            <person name="Neafsey D.E."/>
            <person name="Barker B.M."/>
            <person name="Sharpton T.J."/>
            <person name="Stajich J.E."/>
            <person name="Park D.J."/>
            <person name="Whiston E."/>
            <person name="Hung C.-Y."/>
            <person name="McMahan C."/>
            <person name="White J."/>
            <person name="Sykes S."/>
            <person name="Heiman D."/>
            <person name="Young S."/>
            <person name="Zeng Q."/>
            <person name="Abouelleil A."/>
            <person name="Aftuck L."/>
            <person name="Bessette D."/>
            <person name="Brown A."/>
            <person name="FitzGerald M."/>
            <person name="Lui A."/>
            <person name="Macdonald J.P."/>
            <person name="Priest M."/>
            <person name="Orbach M.J."/>
            <person name="Galgiani J.N."/>
            <person name="Kirkland T.N."/>
            <person name="Cole G.T."/>
            <person name="Birren B.W."/>
            <person name="Henn M.R."/>
            <person name="Taylor J.W."/>
            <person name="Rounsley S.D."/>
        </authorList>
    </citation>
    <scope>NUCLEOTIDE SEQUENCE [LARGE SCALE GENOMIC DNA]</scope>
    <source>
        <strain evidence="11">RMSCC 2394</strain>
    </source>
</reference>
<dbReference type="CDD" id="cd11285">
    <property type="entry name" value="ADF_Twf-N_like"/>
    <property type="match status" value="1"/>
</dbReference>
<evidence type="ECO:0000256" key="2">
    <source>
        <dbReference type="ARBA" id="ARBA00009557"/>
    </source>
</evidence>
<dbReference type="GO" id="GO:0051016">
    <property type="term" value="P:barbed-end actin filament capping"/>
    <property type="evidence" value="ECO:0007669"/>
    <property type="project" value="TreeGrafter"/>
</dbReference>
<sequence length="367" mass="40053">MQSGITASAELHDAFKAFLSSPSSLFCLPITIESEQLVPLSPISFAFNANDALDDKPFFESLPFLKDTLQPKTPIYLLLRRFQHEDPIESQLVALTYIPSNSGVRAKTIFASTRATVVRELGSEKFFDTVFAVEEEEILSEAAWKEREADKKASRGGNGNGTAADEDGAESRRQDVMGEKERALDAIRRAENEARSMSMRRDIGIGGTVGAGGAADLKGVPFPLGDGVKEALQKLENDEGGAVLLGIDIPNETLTLLSTESNVSPGSLSSLIPDSKPQYTFYRYPTTSALVFVYTCPSTSAIKERMLYASCRRGTLKVAEAQGLTISHKIEASSPDEITQTRLEEEISPRKEDGPQRGFARPRRPGR</sequence>
<dbReference type="GO" id="GO:0051015">
    <property type="term" value="F:actin filament binding"/>
    <property type="evidence" value="ECO:0007669"/>
    <property type="project" value="TreeGrafter"/>
</dbReference>
<dbReference type="CDD" id="cd11284">
    <property type="entry name" value="ADF_Twf-C_like"/>
    <property type="match status" value="1"/>
</dbReference>
<dbReference type="PROSITE" id="PS51263">
    <property type="entry name" value="ADF_H"/>
    <property type="match status" value="2"/>
</dbReference>
<dbReference type="FunFam" id="3.40.20.10:FF:000007">
    <property type="entry name" value="Twinfilin-1 isoform 1"/>
    <property type="match status" value="1"/>
</dbReference>
<organism evidence="10 11">
    <name type="scientific">Coccidioides immitis RMSCC 2394</name>
    <dbReference type="NCBI Taxonomy" id="404692"/>
    <lineage>
        <taxon>Eukaryota</taxon>
        <taxon>Fungi</taxon>
        <taxon>Dikarya</taxon>
        <taxon>Ascomycota</taxon>
        <taxon>Pezizomycotina</taxon>
        <taxon>Eurotiomycetes</taxon>
        <taxon>Eurotiomycetidae</taxon>
        <taxon>Onygenales</taxon>
        <taxon>Onygenaceae</taxon>
        <taxon>Coccidioides</taxon>
    </lineage>
</organism>
<comment type="subcellular location">
    <subcellularLocation>
        <location evidence="1">Cytoplasm</location>
        <location evidence="1">Cytoskeleton</location>
    </subcellularLocation>
</comment>
<accession>A0A0J6YK96</accession>
<dbReference type="GO" id="GO:0005884">
    <property type="term" value="C:actin filament"/>
    <property type="evidence" value="ECO:0007669"/>
    <property type="project" value="TreeGrafter"/>
</dbReference>
<feature type="compositionally biased region" description="Basic and acidic residues" evidence="8">
    <location>
        <begin position="342"/>
        <end position="355"/>
    </location>
</feature>
<comment type="subunit">
    <text evidence="7">Interacts with G-actin; ADP-actin form.</text>
</comment>
<dbReference type="EMBL" id="DS028098">
    <property type="protein sequence ID" value="KMP09056.1"/>
    <property type="molecule type" value="Genomic_DNA"/>
</dbReference>
<keyword evidence="6" id="KW-0206">Cytoskeleton</keyword>
<evidence type="ECO:0000259" key="9">
    <source>
        <dbReference type="PROSITE" id="PS51263"/>
    </source>
</evidence>
<feature type="region of interest" description="Disordered" evidence="8">
    <location>
        <begin position="330"/>
        <end position="367"/>
    </location>
</feature>
<feature type="domain" description="ADF-H" evidence="9">
    <location>
        <begin position="3"/>
        <end position="148"/>
    </location>
</feature>
<feature type="region of interest" description="Disordered" evidence="8">
    <location>
        <begin position="146"/>
        <end position="182"/>
    </location>
</feature>
<evidence type="ECO:0000256" key="4">
    <source>
        <dbReference type="ARBA" id="ARBA00022737"/>
    </source>
</evidence>
<dbReference type="STRING" id="404692.A0A0J6YK96"/>
<dbReference type="SUPFAM" id="SSF55753">
    <property type="entry name" value="Actin depolymerizing proteins"/>
    <property type="match status" value="2"/>
</dbReference>
<dbReference type="GO" id="GO:0005737">
    <property type="term" value="C:cytoplasm"/>
    <property type="evidence" value="ECO:0007669"/>
    <property type="project" value="TreeGrafter"/>
</dbReference>
<keyword evidence="4" id="KW-0677">Repeat</keyword>
<dbReference type="Pfam" id="PF00241">
    <property type="entry name" value="Cofilin_ADF"/>
    <property type="match status" value="2"/>
</dbReference>
<evidence type="ECO:0000256" key="8">
    <source>
        <dbReference type="SAM" id="MobiDB-lite"/>
    </source>
</evidence>
<feature type="compositionally biased region" description="Basic and acidic residues" evidence="8">
    <location>
        <begin position="169"/>
        <end position="182"/>
    </location>
</feature>
<evidence type="ECO:0000256" key="1">
    <source>
        <dbReference type="ARBA" id="ARBA00004245"/>
    </source>
</evidence>
<evidence type="ECO:0000313" key="11">
    <source>
        <dbReference type="Proteomes" id="UP000054565"/>
    </source>
</evidence>
<evidence type="ECO:0000256" key="6">
    <source>
        <dbReference type="ARBA" id="ARBA00023212"/>
    </source>
</evidence>
<feature type="domain" description="ADF-H" evidence="9">
    <location>
        <begin position="219"/>
        <end position="348"/>
    </location>
</feature>
<dbReference type="PANTHER" id="PTHR13759">
    <property type="entry name" value="TWINFILIN"/>
    <property type="match status" value="1"/>
</dbReference>
<dbReference type="InterPro" id="IPR002108">
    <property type="entry name" value="ADF-H"/>
</dbReference>
<keyword evidence="5" id="KW-0009">Actin-binding</keyword>
<name>A0A0J6YK96_COCIT</name>
<evidence type="ECO:0000256" key="7">
    <source>
        <dbReference type="ARBA" id="ARBA00038532"/>
    </source>
</evidence>
<dbReference type="Gene3D" id="3.40.20.10">
    <property type="entry name" value="Severin"/>
    <property type="match status" value="2"/>
</dbReference>
<evidence type="ECO:0000313" key="10">
    <source>
        <dbReference type="EMBL" id="KMP09056.1"/>
    </source>
</evidence>
<keyword evidence="3" id="KW-0963">Cytoplasm</keyword>
<evidence type="ECO:0000256" key="5">
    <source>
        <dbReference type="ARBA" id="ARBA00023203"/>
    </source>
</evidence>
<dbReference type="OrthoDB" id="10006997at2759"/>
<evidence type="ECO:0000256" key="3">
    <source>
        <dbReference type="ARBA" id="ARBA00022490"/>
    </source>
</evidence>
<dbReference type="Proteomes" id="UP000054565">
    <property type="component" value="Unassembled WGS sequence"/>
</dbReference>
<comment type="similarity">
    <text evidence="2">Belongs to the actin-binding proteins ADF family. Twinfilin subfamily.</text>
</comment>
<protein>
    <recommendedName>
        <fullName evidence="9">ADF-H domain-containing protein</fullName>
    </recommendedName>
</protein>
<dbReference type="InterPro" id="IPR028458">
    <property type="entry name" value="Twinfilin"/>
</dbReference>
<dbReference type="PANTHER" id="PTHR13759:SF1">
    <property type="entry name" value="TWINFILIN"/>
    <property type="match status" value="1"/>
</dbReference>
<dbReference type="SMART" id="SM00102">
    <property type="entry name" value="ADF"/>
    <property type="match status" value="1"/>
</dbReference>
<dbReference type="InterPro" id="IPR029006">
    <property type="entry name" value="ADF-H/Gelsolin-like_dom_sf"/>
</dbReference>
<proteinExistence type="inferred from homology"/>
<dbReference type="GO" id="GO:0003785">
    <property type="term" value="F:actin monomer binding"/>
    <property type="evidence" value="ECO:0007669"/>
    <property type="project" value="TreeGrafter"/>
</dbReference>
<dbReference type="GO" id="GO:0030042">
    <property type="term" value="P:actin filament depolymerization"/>
    <property type="evidence" value="ECO:0007669"/>
    <property type="project" value="TreeGrafter"/>
</dbReference>